<dbReference type="SUPFAM" id="SSF57850">
    <property type="entry name" value="RING/U-box"/>
    <property type="match status" value="1"/>
</dbReference>
<keyword evidence="13" id="KW-1185">Reference proteome</keyword>
<keyword evidence="5 7" id="KW-0863">Zinc-finger</keyword>
<comment type="similarity">
    <text evidence="2 8">Belongs to the CWC24 family.</text>
</comment>
<feature type="zinc finger region" description="C3H1-type" evidence="7">
    <location>
        <begin position="195"/>
        <end position="223"/>
    </location>
</feature>
<dbReference type="Proteomes" id="UP000189580">
    <property type="component" value="Chromosome a"/>
</dbReference>
<dbReference type="Gene3D" id="3.30.40.10">
    <property type="entry name" value="Zinc/RING finger domain, C3HC4 (zinc finger)"/>
    <property type="match status" value="1"/>
</dbReference>
<evidence type="ECO:0000259" key="11">
    <source>
        <dbReference type="PROSITE" id="PS50103"/>
    </source>
</evidence>
<dbReference type="Pfam" id="PF13920">
    <property type="entry name" value="zf-C3HC4_3"/>
    <property type="match status" value="1"/>
</dbReference>
<dbReference type="Pfam" id="PF00642">
    <property type="entry name" value="zf-CCCH"/>
    <property type="match status" value="1"/>
</dbReference>
<dbReference type="InterPro" id="IPR036855">
    <property type="entry name" value="Znf_CCCH_sf"/>
</dbReference>
<feature type="compositionally biased region" description="Basic and acidic residues" evidence="9">
    <location>
        <begin position="92"/>
        <end position="106"/>
    </location>
</feature>
<evidence type="ECO:0000259" key="10">
    <source>
        <dbReference type="PROSITE" id="PS50089"/>
    </source>
</evidence>
<dbReference type="InterPro" id="IPR001841">
    <property type="entry name" value="Znf_RING"/>
</dbReference>
<feature type="region of interest" description="Disordered" evidence="9">
    <location>
        <begin position="242"/>
        <end position="261"/>
    </location>
</feature>
<evidence type="ECO:0000256" key="7">
    <source>
        <dbReference type="PROSITE-ProRule" id="PRU00723"/>
    </source>
</evidence>
<dbReference type="SUPFAM" id="SSF90229">
    <property type="entry name" value="CCCH zinc finger"/>
    <property type="match status" value="1"/>
</dbReference>
<comment type="subunit">
    <text evidence="8">Associated with the spliceosome.</text>
</comment>
<dbReference type="GO" id="GO:0008270">
    <property type="term" value="F:zinc ion binding"/>
    <property type="evidence" value="ECO:0007669"/>
    <property type="project" value="UniProtKB-KW"/>
</dbReference>
<dbReference type="SMART" id="SM00184">
    <property type="entry name" value="RING"/>
    <property type="match status" value="1"/>
</dbReference>
<feature type="compositionally biased region" description="Basic residues" evidence="9">
    <location>
        <begin position="1"/>
        <end position="11"/>
    </location>
</feature>
<keyword evidence="8" id="KW-0507">mRNA processing</keyword>
<proteinExistence type="inferred from homology"/>
<dbReference type="InterPro" id="IPR039971">
    <property type="entry name" value="CWC24-like"/>
</dbReference>
<dbReference type="SMART" id="SM00356">
    <property type="entry name" value="ZnF_C3H1"/>
    <property type="match status" value="1"/>
</dbReference>
<dbReference type="InterPro" id="IPR013083">
    <property type="entry name" value="Znf_RING/FYVE/PHD"/>
</dbReference>
<feature type="compositionally biased region" description="Basic and acidic residues" evidence="9">
    <location>
        <begin position="21"/>
        <end position="34"/>
    </location>
</feature>
<evidence type="ECO:0000256" key="5">
    <source>
        <dbReference type="ARBA" id="ARBA00022771"/>
    </source>
</evidence>
<evidence type="ECO:0000256" key="8">
    <source>
        <dbReference type="RuleBase" id="RU367110"/>
    </source>
</evidence>
<dbReference type="Gene3D" id="4.10.1000.10">
    <property type="entry name" value="Zinc finger, CCCH-type"/>
    <property type="match status" value="1"/>
</dbReference>
<dbReference type="GO" id="GO:0005684">
    <property type="term" value="C:U2-type spliceosomal complex"/>
    <property type="evidence" value="ECO:0007669"/>
    <property type="project" value="TreeGrafter"/>
</dbReference>
<name>A0A167D8Z6_9ASCO</name>
<evidence type="ECO:0000256" key="2">
    <source>
        <dbReference type="ARBA" id="ARBA00009161"/>
    </source>
</evidence>
<evidence type="ECO:0000256" key="9">
    <source>
        <dbReference type="SAM" id="MobiDB-lite"/>
    </source>
</evidence>
<dbReference type="CDD" id="cd16539">
    <property type="entry name" value="RING-HC_RNF113A_B"/>
    <property type="match status" value="1"/>
</dbReference>
<keyword evidence="8" id="KW-0238">DNA-binding</keyword>
<keyword evidence="6 7" id="KW-0862">Zinc</keyword>
<dbReference type="GO" id="GO:0006397">
    <property type="term" value="P:mRNA processing"/>
    <property type="evidence" value="ECO:0007669"/>
    <property type="project" value="UniProtKB-KW"/>
</dbReference>
<dbReference type="GO" id="GO:0003677">
    <property type="term" value="F:DNA binding"/>
    <property type="evidence" value="ECO:0007669"/>
    <property type="project" value="UniProtKB-UniRule"/>
</dbReference>
<feature type="region of interest" description="Disordered" evidence="9">
    <location>
        <begin position="1"/>
        <end position="153"/>
    </location>
</feature>
<keyword evidence="8" id="KW-0747">Spliceosome</keyword>
<evidence type="ECO:0000313" key="13">
    <source>
        <dbReference type="Proteomes" id="UP000189580"/>
    </source>
</evidence>
<dbReference type="PROSITE" id="PS50089">
    <property type="entry name" value="ZF_RING_2"/>
    <property type="match status" value="1"/>
</dbReference>
<dbReference type="RefSeq" id="XP_018735106.1">
    <property type="nucleotide sequence ID" value="XM_018882858.1"/>
</dbReference>
<comment type="function">
    <text evidence="1 8">Involved in pre-mRNA splicing.</text>
</comment>
<evidence type="ECO:0000256" key="4">
    <source>
        <dbReference type="ARBA" id="ARBA00022723"/>
    </source>
</evidence>
<feature type="compositionally biased region" description="Low complexity" evidence="9">
    <location>
        <begin position="247"/>
        <end position="261"/>
    </location>
</feature>
<evidence type="ECO:0000313" key="12">
    <source>
        <dbReference type="EMBL" id="ANB12629.1"/>
    </source>
</evidence>
<keyword evidence="4 7" id="KW-0479">Metal-binding</keyword>
<keyword evidence="8" id="KW-0539">Nucleus</keyword>
<dbReference type="OrthoDB" id="25761at2759"/>
<dbReference type="PROSITE" id="PS50103">
    <property type="entry name" value="ZF_C3H1"/>
    <property type="match status" value="1"/>
</dbReference>
<dbReference type="KEGG" id="slb:AWJ20_889"/>
<feature type="domain" description="RING-type" evidence="10">
    <location>
        <begin position="273"/>
        <end position="310"/>
    </location>
</feature>
<evidence type="ECO:0000256" key="1">
    <source>
        <dbReference type="ARBA" id="ARBA00003777"/>
    </source>
</evidence>
<dbReference type="PANTHER" id="PTHR12930:SF0">
    <property type="entry name" value="RING FINGER PROTEIN 113B"/>
    <property type="match status" value="1"/>
</dbReference>
<evidence type="ECO:0000256" key="6">
    <source>
        <dbReference type="ARBA" id="ARBA00022833"/>
    </source>
</evidence>
<feature type="domain" description="C3H1-type" evidence="11">
    <location>
        <begin position="195"/>
        <end position="223"/>
    </location>
</feature>
<keyword evidence="8" id="KW-0508">mRNA splicing</keyword>
<feature type="compositionally biased region" description="Polar residues" evidence="9">
    <location>
        <begin position="60"/>
        <end position="73"/>
    </location>
</feature>
<organism evidence="12 13">
    <name type="scientific">Sugiyamaella lignohabitans</name>
    <dbReference type="NCBI Taxonomy" id="796027"/>
    <lineage>
        <taxon>Eukaryota</taxon>
        <taxon>Fungi</taxon>
        <taxon>Dikarya</taxon>
        <taxon>Ascomycota</taxon>
        <taxon>Saccharomycotina</taxon>
        <taxon>Dipodascomycetes</taxon>
        <taxon>Dipodascales</taxon>
        <taxon>Trichomonascaceae</taxon>
        <taxon>Sugiyamaella</taxon>
    </lineage>
</organism>
<evidence type="ECO:0000256" key="3">
    <source>
        <dbReference type="ARBA" id="ARBA00020647"/>
    </source>
</evidence>
<reference evidence="12 13" key="1">
    <citation type="submission" date="2016-02" db="EMBL/GenBank/DDBJ databases">
        <title>Complete genome sequence and transcriptome regulation of the pentose utilising yeast Sugiyamaella lignohabitans.</title>
        <authorList>
            <person name="Bellasio M."/>
            <person name="Peymann A."/>
            <person name="Valli M."/>
            <person name="Sipitzky M."/>
            <person name="Graf A."/>
            <person name="Sauer M."/>
            <person name="Marx H."/>
            <person name="Mattanovich D."/>
        </authorList>
    </citation>
    <scope>NUCLEOTIDE SEQUENCE [LARGE SCALE GENOMIC DNA]</scope>
    <source>
        <strain evidence="12 13">CBS 10342</strain>
    </source>
</reference>
<dbReference type="GO" id="GO:0034247">
    <property type="term" value="P:snoRNA splicing"/>
    <property type="evidence" value="ECO:0007669"/>
    <property type="project" value="TreeGrafter"/>
</dbReference>
<comment type="subcellular location">
    <subcellularLocation>
        <location evidence="8">Nucleus</location>
    </subcellularLocation>
</comment>
<protein>
    <recommendedName>
        <fullName evidence="3 8">Pre-mRNA-splicing factor CWC24</fullName>
    </recommendedName>
</protein>
<dbReference type="AlphaFoldDB" id="A0A167D8Z6"/>
<dbReference type="GeneID" id="30037970"/>
<dbReference type="InterPro" id="IPR000571">
    <property type="entry name" value="Znf_CCCH"/>
</dbReference>
<dbReference type="EMBL" id="CP014501">
    <property type="protein sequence ID" value="ANB12629.1"/>
    <property type="molecule type" value="Genomic_DNA"/>
</dbReference>
<dbReference type="PANTHER" id="PTHR12930">
    <property type="entry name" value="ZINC FINGER PROTEIN 183"/>
    <property type="match status" value="1"/>
</dbReference>
<sequence length="332" mass="36136">MPSLFKARKISKSTSLATKRKTIDQDDDDGHKSDSASSVAAEQKSDSLLDPQDGSDESEQSQTNEPTKIVSGQSRKRAKIGFTSSSTSTNSDKTDIGQVKHDHSHDANASNSAADEATKQSALYSDESAADNGTTSNGRLSEELGPDHTGSAIDGVYHGKVNYSSYLTKREGVSSKARFGPMKAAGNIRSTTMIDYQPDVCKDYKQTGFCGYGDTCKFLHSREDYKAGWKLDKEWEEVQNETKTKIKSSSTVSSSGSETTRSTSSAAEIPFKCVICKNDYKDPVVTQCEHYFCEPCFLKESRKKGACFICGKNTGGVAKPAKNLKQLLARRT</sequence>
<gene>
    <name evidence="12" type="primary">CWC24</name>
    <name evidence="12" type="ORF">AWJ20_889</name>
</gene>
<accession>A0A167D8Z6</accession>